<feature type="domain" description="MacB-like periplasmic core" evidence="9">
    <location>
        <begin position="21"/>
        <end position="242"/>
    </location>
</feature>
<keyword evidence="3 7" id="KW-0812">Transmembrane</keyword>
<feature type="transmembrane region" description="Helical" evidence="7">
    <location>
        <begin position="330"/>
        <end position="352"/>
    </location>
</feature>
<evidence type="ECO:0000256" key="6">
    <source>
        <dbReference type="ARBA" id="ARBA00038076"/>
    </source>
</evidence>
<dbReference type="AlphaFoldDB" id="A0A4Y9VSU4"/>
<keyword evidence="5 7" id="KW-0472">Membrane</keyword>
<dbReference type="PANTHER" id="PTHR30572">
    <property type="entry name" value="MEMBRANE COMPONENT OF TRANSPORTER-RELATED"/>
    <property type="match status" value="1"/>
</dbReference>
<evidence type="ECO:0000256" key="2">
    <source>
        <dbReference type="ARBA" id="ARBA00022475"/>
    </source>
</evidence>
<dbReference type="Pfam" id="PF12704">
    <property type="entry name" value="MacB_PCD"/>
    <property type="match status" value="1"/>
</dbReference>
<sequence length="402" mass="42385">MRVPDALRFASYAAIGSPVRTALLVLAMAIGVASVVVLTALGDGARRYVVDEFSAIGTNLVIVLPGRSETRGFNPANLVTSTPRDLTVNDAEALLRLAGVKRVSPLVVATTEIKASGKLRESILIGTNADYIQLRNLKLSLGRFLANTEFGGGSPEVVLGAVIRKELFGTENPIGKSVRIGDRKYRVVGVLAEGGRGLGISSDDVAIVPINSAQAMLNTNTLFRILIEAHSREQINPVKSRVLKTIIARHEGEEDVTVIAQDAVLQTFDKILNVLTLGIAGIAAISLAVAGILVMNVMLVSVTQRTAEIGLLKALGATTRAVQQLFLFEALLLSVAGAVVGVGFGYLGAAFLRYLYPTFPAYPPLWAVLAGLGIALVAGLVFGVMPARNAAKLDAIQALSRK</sequence>
<accession>A0A4Y9VSU4</accession>
<comment type="similarity">
    <text evidence="6">Belongs to the ABC-4 integral membrane protein family.</text>
</comment>
<evidence type="ECO:0000259" key="9">
    <source>
        <dbReference type="Pfam" id="PF12704"/>
    </source>
</evidence>
<dbReference type="GO" id="GO:0022857">
    <property type="term" value="F:transmembrane transporter activity"/>
    <property type="evidence" value="ECO:0007669"/>
    <property type="project" value="TreeGrafter"/>
</dbReference>
<protein>
    <submittedName>
        <fullName evidence="10">Peptide ABC transporter permease</fullName>
    </submittedName>
</protein>
<evidence type="ECO:0000313" key="10">
    <source>
        <dbReference type="EMBL" id="TFW71900.1"/>
    </source>
</evidence>
<evidence type="ECO:0000256" key="4">
    <source>
        <dbReference type="ARBA" id="ARBA00022989"/>
    </source>
</evidence>
<feature type="transmembrane region" description="Helical" evidence="7">
    <location>
        <begin position="271"/>
        <end position="295"/>
    </location>
</feature>
<evidence type="ECO:0000256" key="3">
    <source>
        <dbReference type="ARBA" id="ARBA00022692"/>
    </source>
</evidence>
<feature type="domain" description="ABC3 transporter permease C-terminal" evidence="8">
    <location>
        <begin position="282"/>
        <end position="394"/>
    </location>
</feature>
<evidence type="ECO:0000259" key="8">
    <source>
        <dbReference type="Pfam" id="PF02687"/>
    </source>
</evidence>
<dbReference type="InterPro" id="IPR050250">
    <property type="entry name" value="Macrolide_Exporter_MacB"/>
</dbReference>
<dbReference type="OrthoDB" id="4814201at2"/>
<keyword evidence="11" id="KW-1185">Reference proteome</keyword>
<feature type="transmembrane region" description="Helical" evidence="7">
    <location>
        <begin position="21"/>
        <end position="41"/>
    </location>
</feature>
<gene>
    <name evidence="10" type="ORF">C3Y98_07430</name>
</gene>
<comment type="subcellular location">
    <subcellularLocation>
        <location evidence="1">Cell membrane</location>
        <topology evidence="1">Multi-pass membrane protein</topology>
    </subcellularLocation>
</comment>
<evidence type="ECO:0000256" key="7">
    <source>
        <dbReference type="SAM" id="Phobius"/>
    </source>
</evidence>
<dbReference type="PANTHER" id="PTHR30572:SF4">
    <property type="entry name" value="ABC TRANSPORTER PERMEASE YTRF"/>
    <property type="match status" value="1"/>
</dbReference>
<feature type="transmembrane region" description="Helical" evidence="7">
    <location>
        <begin position="364"/>
        <end position="385"/>
    </location>
</feature>
<dbReference type="Proteomes" id="UP000297706">
    <property type="component" value="Unassembled WGS sequence"/>
</dbReference>
<reference evidence="10 11" key="1">
    <citation type="submission" date="2018-02" db="EMBL/GenBank/DDBJ databases">
        <title>A novel lanthanide dependent methylotroph, Methylotenera sp. La3113.</title>
        <authorList>
            <person name="Lv H."/>
            <person name="Tani A."/>
        </authorList>
    </citation>
    <scope>NUCLEOTIDE SEQUENCE [LARGE SCALE GENOMIC DNA]</scope>
    <source>
        <strain evidence="10 11">La3113</strain>
    </source>
</reference>
<dbReference type="Pfam" id="PF02687">
    <property type="entry name" value="FtsX"/>
    <property type="match status" value="1"/>
</dbReference>
<proteinExistence type="inferred from homology"/>
<dbReference type="GO" id="GO:0005886">
    <property type="term" value="C:plasma membrane"/>
    <property type="evidence" value="ECO:0007669"/>
    <property type="project" value="UniProtKB-SubCell"/>
</dbReference>
<dbReference type="InterPro" id="IPR025857">
    <property type="entry name" value="MacB_PCD"/>
</dbReference>
<evidence type="ECO:0000256" key="1">
    <source>
        <dbReference type="ARBA" id="ARBA00004651"/>
    </source>
</evidence>
<organism evidence="10 11">
    <name type="scientific">Methylotenera oryzisoli</name>
    <dbReference type="NCBI Taxonomy" id="2080758"/>
    <lineage>
        <taxon>Bacteria</taxon>
        <taxon>Pseudomonadati</taxon>
        <taxon>Pseudomonadota</taxon>
        <taxon>Betaproteobacteria</taxon>
        <taxon>Nitrosomonadales</taxon>
        <taxon>Methylophilaceae</taxon>
        <taxon>Methylotenera</taxon>
    </lineage>
</organism>
<dbReference type="InterPro" id="IPR003838">
    <property type="entry name" value="ABC3_permease_C"/>
</dbReference>
<evidence type="ECO:0000313" key="11">
    <source>
        <dbReference type="Proteomes" id="UP000297706"/>
    </source>
</evidence>
<keyword evidence="4 7" id="KW-1133">Transmembrane helix</keyword>
<keyword evidence="2" id="KW-1003">Cell membrane</keyword>
<name>A0A4Y9VSU4_9PROT</name>
<comment type="caution">
    <text evidence="10">The sequence shown here is derived from an EMBL/GenBank/DDBJ whole genome shotgun (WGS) entry which is preliminary data.</text>
</comment>
<evidence type="ECO:0000256" key="5">
    <source>
        <dbReference type="ARBA" id="ARBA00023136"/>
    </source>
</evidence>
<dbReference type="RefSeq" id="WP_135277705.1">
    <property type="nucleotide sequence ID" value="NZ_PQVH01000008.1"/>
</dbReference>
<dbReference type="EMBL" id="PQVH01000008">
    <property type="protein sequence ID" value="TFW71900.1"/>
    <property type="molecule type" value="Genomic_DNA"/>
</dbReference>